<proteinExistence type="inferred from homology"/>
<evidence type="ECO:0000256" key="5">
    <source>
        <dbReference type="HAMAP-Rule" id="MF_00295"/>
    </source>
</evidence>
<dbReference type="GO" id="GO:0005737">
    <property type="term" value="C:cytoplasm"/>
    <property type="evidence" value="ECO:0007669"/>
    <property type="project" value="UniProtKB-SubCell"/>
</dbReference>
<evidence type="ECO:0000256" key="6">
    <source>
        <dbReference type="PIRSR" id="PIRSR000450-1"/>
    </source>
</evidence>
<feature type="binding site" evidence="5">
    <location>
        <position position="192"/>
    </location>
    <ligand>
        <name>substrate</name>
    </ligand>
</feature>
<dbReference type="PANTHER" id="PTHR20919">
    <property type="entry name" value="HOMOSERINE O-SUCCINYLTRANSFERASE"/>
    <property type="match status" value="1"/>
</dbReference>
<keyword evidence="8" id="KW-1185">Reference proteome</keyword>
<feature type="active site" description="Acyl-thioester intermediate" evidence="5 6">
    <location>
        <position position="142"/>
    </location>
</feature>
<dbReference type="HAMAP" id="MF_00295">
    <property type="entry name" value="MetA_acyltransf"/>
    <property type="match status" value="1"/>
</dbReference>
<keyword evidence="2 5" id="KW-0028">Amino-acid biosynthesis</keyword>
<gene>
    <name evidence="5" type="primary">metAA</name>
    <name evidence="7" type="ORF">AWJ14_15770</name>
</gene>
<dbReference type="CDD" id="cd03131">
    <property type="entry name" value="GATase1_HTS"/>
    <property type="match status" value="1"/>
</dbReference>
<dbReference type="OrthoDB" id="9772423at2"/>
<dbReference type="GO" id="GO:0019281">
    <property type="term" value="P:L-methionine biosynthetic process from homoserine via O-succinyl-L-homoserine and cystathionine"/>
    <property type="evidence" value="ECO:0007669"/>
    <property type="project" value="InterPro"/>
</dbReference>
<keyword evidence="1 5" id="KW-0963">Cytoplasm</keyword>
<feature type="binding site" evidence="5">
    <location>
        <position position="247"/>
    </location>
    <ligand>
        <name>substrate</name>
    </ligand>
</feature>
<name>A0A1C1YXH5_9HYPH</name>
<feature type="site" description="Important for substrate specificity" evidence="5">
    <location>
        <position position="192"/>
    </location>
</feature>
<dbReference type="PIRSF" id="PIRSF000450">
    <property type="entry name" value="H_ser_succinyltr"/>
    <property type="match status" value="1"/>
</dbReference>
<evidence type="ECO:0000313" key="7">
    <source>
        <dbReference type="EMBL" id="OCW58106.1"/>
    </source>
</evidence>
<dbReference type="NCBIfam" id="TIGR01001">
    <property type="entry name" value="metA"/>
    <property type="match status" value="1"/>
</dbReference>
<feature type="site" description="Important for acyl-CoA specificity" evidence="5">
    <location>
        <position position="111"/>
    </location>
</feature>
<protein>
    <recommendedName>
        <fullName evidence="5">Homoserine O-acetyltransferase</fullName>
        <shortName evidence="5">HAT</shortName>
        <ecNumber evidence="5">2.3.1.31</ecNumber>
    </recommendedName>
    <alternativeName>
        <fullName evidence="5">Homoserine transacetylase</fullName>
        <shortName evidence="5">HTA</shortName>
    </alternativeName>
</protein>
<dbReference type="Gene3D" id="3.40.50.880">
    <property type="match status" value="1"/>
</dbReference>
<dbReference type="PANTHER" id="PTHR20919:SF0">
    <property type="entry name" value="HOMOSERINE O-SUCCINYLTRANSFERASE"/>
    <property type="match status" value="1"/>
</dbReference>
<evidence type="ECO:0000256" key="3">
    <source>
        <dbReference type="ARBA" id="ARBA00022679"/>
    </source>
</evidence>
<evidence type="ECO:0000256" key="2">
    <source>
        <dbReference type="ARBA" id="ARBA00022605"/>
    </source>
</evidence>
<dbReference type="GO" id="GO:0004414">
    <property type="term" value="F:homoserine O-acetyltransferase activity"/>
    <property type="evidence" value="ECO:0007669"/>
    <property type="project" value="UniProtKB-EC"/>
</dbReference>
<comment type="subcellular location">
    <subcellularLocation>
        <location evidence="5">Cytoplasm</location>
    </subcellularLocation>
</comment>
<keyword evidence="5" id="KW-0486">Methionine biosynthesis</keyword>
<feature type="binding site" evidence="5">
    <location>
        <position position="163"/>
    </location>
    <ligand>
        <name>substrate</name>
    </ligand>
</feature>
<comment type="function">
    <text evidence="5">Transfers an acetyl group from acetyl-CoA to L-homoserine, forming acetyl-L-homoserine.</text>
</comment>
<keyword evidence="4 5" id="KW-0012">Acyltransferase</keyword>
<dbReference type="UniPathway" id="UPA00051">
    <property type="reaction ID" value="UER00074"/>
</dbReference>
<dbReference type="Proteomes" id="UP000094795">
    <property type="component" value="Unassembled WGS sequence"/>
</dbReference>
<dbReference type="GO" id="GO:0008899">
    <property type="term" value="F:homoserine O-succinyltransferase activity"/>
    <property type="evidence" value="ECO:0007669"/>
    <property type="project" value="UniProtKB-UniRule"/>
</dbReference>
<comment type="similarity">
    <text evidence="5">Belongs to the MetA family.</text>
</comment>
<evidence type="ECO:0000256" key="4">
    <source>
        <dbReference type="ARBA" id="ARBA00023315"/>
    </source>
</evidence>
<dbReference type="InterPro" id="IPR005697">
    <property type="entry name" value="HST_MetA"/>
</dbReference>
<dbReference type="Pfam" id="PF04204">
    <property type="entry name" value="HTS"/>
    <property type="match status" value="1"/>
</dbReference>
<dbReference type="RefSeq" id="WP_066177240.1">
    <property type="nucleotide sequence ID" value="NZ_LQZT01000010.1"/>
</dbReference>
<organism evidence="7 8">
    <name type="scientific">Hoeflea olei</name>
    <dbReference type="NCBI Taxonomy" id="1480615"/>
    <lineage>
        <taxon>Bacteria</taxon>
        <taxon>Pseudomonadati</taxon>
        <taxon>Pseudomonadota</taxon>
        <taxon>Alphaproteobacteria</taxon>
        <taxon>Hyphomicrobiales</taxon>
        <taxon>Rhizobiaceae</taxon>
        <taxon>Hoeflea</taxon>
    </lineage>
</organism>
<reference evidence="7 8" key="1">
    <citation type="submission" date="2015-12" db="EMBL/GenBank/DDBJ databases">
        <authorList>
            <person name="Shamseldin A."/>
            <person name="Moawad H."/>
            <person name="Abd El-Rahim W.M."/>
            <person name="Sadowsky M.J."/>
        </authorList>
    </citation>
    <scope>NUCLEOTIDE SEQUENCE [LARGE SCALE GENOMIC DNA]</scope>
    <source>
        <strain evidence="7 8">JC234</strain>
    </source>
</reference>
<accession>A0A1C1YXH5</accession>
<comment type="caution">
    <text evidence="7">The sequence shown here is derived from an EMBL/GenBank/DDBJ whole genome shotgun (WGS) entry which is preliminary data.</text>
</comment>
<dbReference type="InterPro" id="IPR029062">
    <property type="entry name" value="Class_I_gatase-like"/>
</dbReference>
<comment type="catalytic activity">
    <reaction evidence="5">
        <text>L-homoserine + acetyl-CoA = O-acetyl-L-homoserine + CoA</text>
        <dbReference type="Rhea" id="RHEA:13701"/>
        <dbReference type="ChEBI" id="CHEBI:57287"/>
        <dbReference type="ChEBI" id="CHEBI:57288"/>
        <dbReference type="ChEBI" id="CHEBI:57476"/>
        <dbReference type="ChEBI" id="CHEBI:57716"/>
        <dbReference type="EC" id="2.3.1.31"/>
    </reaction>
</comment>
<evidence type="ECO:0000313" key="8">
    <source>
        <dbReference type="Proteomes" id="UP000094795"/>
    </source>
</evidence>
<keyword evidence="3 5" id="KW-0808">Transferase</keyword>
<dbReference type="STRING" id="1480615.AWJ14_15770"/>
<evidence type="ECO:0000256" key="1">
    <source>
        <dbReference type="ARBA" id="ARBA00022490"/>
    </source>
</evidence>
<sequence length="315" mass="36192">MPIRIPDGLPARDILVREGVQIMDESVAVRQDIRPLHIGLLNLMPNKLATETQIARLVGASPLQVELTLVRIGSHVAKHTSEEHLINFYHTWDEVKHRKFDGFIITGAPIETLPFDEVTYWPEMEQILDWTTTNVHSSFFVCWGAMAAAWHFHRVPKRALDRKAFGVYRHRNLNPASPYLMGFSDDFQVSVSRWTEVRREDLTSDFDVLMESDQTGLCLLHEAFANRLYIFNHIEYDSGTLAEEYFRDVTAGVAINPPHNYFPDDNPDKKPSNRWRSHAFLLFGNWINQVYQTTPFDIEDIGADRETAKAPATAK</sequence>
<dbReference type="AlphaFoldDB" id="A0A1C1YXH5"/>
<dbReference type="SUPFAM" id="SSF52317">
    <property type="entry name" value="Class I glutamine amidotransferase-like"/>
    <property type="match status" value="1"/>
</dbReference>
<comment type="caution">
    <text evidence="5">Lacks conserved residue(s) required for the propagation of feature annotation.</text>
</comment>
<comment type="pathway">
    <text evidence="5">Amino-acid biosynthesis; L-methionine biosynthesis via de novo pathway; O-acetyl-L-homoserine from L-homoserine: step 1/1.</text>
</comment>
<feature type="active site" description="Proton acceptor" evidence="5">
    <location>
        <position position="233"/>
    </location>
</feature>
<dbReference type="EC" id="2.3.1.31" evidence="5"/>
<dbReference type="EMBL" id="LQZT01000010">
    <property type="protein sequence ID" value="OCW58106.1"/>
    <property type="molecule type" value="Genomic_DNA"/>
</dbReference>
<feature type="active site" evidence="5">
    <location>
        <position position="235"/>
    </location>
</feature>
<dbReference type="InterPro" id="IPR033752">
    <property type="entry name" value="MetA_family"/>
</dbReference>